<name>A0A2J7PTV0_9NEOP</name>
<keyword evidence="10" id="KW-1185">Reference proteome</keyword>
<dbReference type="InterPro" id="IPR006076">
    <property type="entry name" value="FAD-dep_OxRdtase"/>
</dbReference>
<evidence type="ECO:0000259" key="8">
    <source>
        <dbReference type="Pfam" id="PF01266"/>
    </source>
</evidence>
<dbReference type="OrthoDB" id="2015447at2759"/>
<dbReference type="GO" id="GO:0071949">
    <property type="term" value="F:FAD binding"/>
    <property type="evidence" value="ECO:0007669"/>
    <property type="project" value="InterPro"/>
</dbReference>
<dbReference type="Proteomes" id="UP000235965">
    <property type="component" value="Unassembled WGS sequence"/>
</dbReference>
<dbReference type="EMBL" id="NEVH01021221">
    <property type="protein sequence ID" value="PNF19744.1"/>
    <property type="molecule type" value="Genomic_DNA"/>
</dbReference>
<feature type="signal peptide" evidence="7">
    <location>
        <begin position="1"/>
        <end position="21"/>
    </location>
</feature>
<keyword evidence="7" id="KW-0732">Signal</keyword>
<feature type="domain" description="FAD dependent oxidoreductase" evidence="8">
    <location>
        <begin position="4"/>
        <end position="213"/>
    </location>
</feature>
<evidence type="ECO:0000256" key="5">
    <source>
        <dbReference type="ARBA" id="ARBA00022827"/>
    </source>
</evidence>
<protein>
    <recommendedName>
        <fullName evidence="8">FAD dependent oxidoreductase domain-containing protein</fullName>
    </recommendedName>
</protein>
<dbReference type="Pfam" id="PF01266">
    <property type="entry name" value="DAO"/>
    <property type="match status" value="1"/>
</dbReference>
<feature type="chain" id="PRO_5014327252" description="FAD dependent oxidoreductase domain-containing protein" evidence="7">
    <location>
        <begin position="22"/>
        <end position="214"/>
    </location>
</feature>
<dbReference type="AlphaFoldDB" id="A0A2J7PTV0"/>
<evidence type="ECO:0000256" key="4">
    <source>
        <dbReference type="ARBA" id="ARBA00022630"/>
    </source>
</evidence>
<keyword evidence="4" id="KW-0285">Flavoprotein</keyword>
<keyword evidence="5" id="KW-0274">FAD</keyword>
<dbReference type="SUPFAM" id="SSF51971">
    <property type="entry name" value="Nucleotide-binding domain"/>
    <property type="match status" value="1"/>
</dbReference>
<dbReference type="GO" id="GO:0005782">
    <property type="term" value="C:peroxisomal matrix"/>
    <property type="evidence" value="ECO:0007669"/>
    <property type="project" value="UniProtKB-SubCell"/>
</dbReference>
<evidence type="ECO:0000256" key="7">
    <source>
        <dbReference type="SAM" id="SignalP"/>
    </source>
</evidence>
<proteinExistence type="inferred from homology"/>
<evidence type="ECO:0000256" key="1">
    <source>
        <dbReference type="ARBA" id="ARBA00001974"/>
    </source>
</evidence>
<evidence type="ECO:0000313" key="10">
    <source>
        <dbReference type="Proteomes" id="UP000235965"/>
    </source>
</evidence>
<dbReference type="Gene3D" id="3.40.50.720">
    <property type="entry name" value="NAD(P)-binding Rossmann-like Domain"/>
    <property type="match status" value="2"/>
</dbReference>
<evidence type="ECO:0000256" key="3">
    <source>
        <dbReference type="ARBA" id="ARBA00006730"/>
    </source>
</evidence>
<dbReference type="PANTHER" id="PTHR11530:SF11">
    <property type="entry name" value="D-ASPARTATE OXIDASE"/>
    <property type="match status" value="1"/>
</dbReference>
<comment type="caution">
    <text evidence="9">The sequence shown here is derived from an EMBL/GenBank/DDBJ whole genome shotgun (WGS) entry which is preliminary data.</text>
</comment>
<dbReference type="GO" id="GO:0019478">
    <property type="term" value="P:D-amino acid catabolic process"/>
    <property type="evidence" value="ECO:0007669"/>
    <property type="project" value="TreeGrafter"/>
</dbReference>
<dbReference type="GO" id="GO:0003884">
    <property type="term" value="F:D-amino-acid oxidase activity"/>
    <property type="evidence" value="ECO:0007669"/>
    <property type="project" value="InterPro"/>
</dbReference>
<organism evidence="9 10">
    <name type="scientific">Cryptotermes secundus</name>
    <dbReference type="NCBI Taxonomy" id="105785"/>
    <lineage>
        <taxon>Eukaryota</taxon>
        <taxon>Metazoa</taxon>
        <taxon>Ecdysozoa</taxon>
        <taxon>Arthropoda</taxon>
        <taxon>Hexapoda</taxon>
        <taxon>Insecta</taxon>
        <taxon>Pterygota</taxon>
        <taxon>Neoptera</taxon>
        <taxon>Polyneoptera</taxon>
        <taxon>Dictyoptera</taxon>
        <taxon>Blattodea</taxon>
        <taxon>Blattoidea</taxon>
        <taxon>Termitoidae</taxon>
        <taxon>Kalotermitidae</taxon>
        <taxon>Cryptotermitinae</taxon>
        <taxon>Cryptotermes</taxon>
    </lineage>
</organism>
<keyword evidence="6" id="KW-0560">Oxidoreductase</keyword>
<reference evidence="9 10" key="1">
    <citation type="submission" date="2017-12" db="EMBL/GenBank/DDBJ databases">
        <title>Hemimetabolous genomes reveal molecular basis of termite eusociality.</title>
        <authorList>
            <person name="Harrison M.C."/>
            <person name="Jongepier E."/>
            <person name="Robertson H.M."/>
            <person name="Arning N."/>
            <person name="Bitard-Feildel T."/>
            <person name="Chao H."/>
            <person name="Childers C.P."/>
            <person name="Dinh H."/>
            <person name="Doddapaneni H."/>
            <person name="Dugan S."/>
            <person name="Gowin J."/>
            <person name="Greiner C."/>
            <person name="Han Y."/>
            <person name="Hu H."/>
            <person name="Hughes D.S.T."/>
            <person name="Huylmans A.-K."/>
            <person name="Kemena C."/>
            <person name="Kremer L.P.M."/>
            <person name="Lee S.L."/>
            <person name="Lopez-Ezquerra A."/>
            <person name="Mallet L."/>
            <person name="Monroy-Kuhn J.M."/>
            <person name="Moser A."/>
            <person name="Murali S.C."/>
            <person name="Muzny D.M."/>
            <person name="Otani S."/>
            <person name="Piulachs M.-D."/>
            <person name="Poelchau M."/>
            <person name="Qu J."/>
            <person name="Schaub F."/>
            <person name="Wada-Katsumata A."/>
            <person name="Worley K.C."/>
            <person name="Xie Q."/>
            <person name="Ylla G."/>
            <person name="Poulsen M."/>
            <person name="Gibbs R.A."/>
            <person name="Schal C."/>
            <person name="Richards S."/>
            <person name="Belles X."/>
            <person name="Korb J."/>
            <person name="Bornberg-Bauer E."/>
        </authorList>
    </citation>
    <scope>NUCLEOTIDE SEQUENCE [LARGE SCALE GENOMIC DNA]</scope>
    <source>
        <tissue evidence="9">Whole body</tissue>
    </source>
</reference>
<evidence type="ECO:0000256" key="2">
    <source>
        <dbReference type="ARBA" id="ARBA00004253"/>
    </source>
</evidence>
<dbReference type="InterPro" id="IPR023209">
    <property type="entry name" value="DAO"/>
</dbReference>
<comment type="subcellular location">
    <subcellularLocation>
        <location evidence="2">Peroxisome matrix</location>
    </subcellularLocation>
</comment>
<accession>A0A2J7PTV0</accession>
<evidence type="ECO:0000256" key="6">
    <source>
        <dbReference type="ARBA" id="ARBA00023002"/>
    </source>
</evidence>
<comment type="similarity">
    <text evidence="3">Belongs to the DAMOX/DASOX family.</text>
</comment>
<comment type="cofactor">
    <cofactor evidence="1">
        <name>FAD</name>
        <dbReference type="ChEBI" id="CHEBI:57692"/>
    </cofactor>
</comment>
<gene>
    <name evidence="9" type="ORF">B7P43_G14758</name>
</gene>
<evidence type="ECO:0000313" key="9">
    <source>
        <dbReference type="EMBL" id="PNF19744.1"/>
    </source>
</evidence>
<sequence>MAPHVAVIGAGIIGLSTAVLAQEKIPGLQVTIISEHFSPHTTGDGSAGLWMPYCLKDTPQNKILRWSSKTYDHILKLWKSNEAGDVGISLIPVYKLTEKSGGEDMEQPEWTKVPLAHHIINSHQAQKLASLSDSKFTGGTHCISFTLEPTYFLPYLMQKFKVNGGKVLHQKVESLQQFCGQNYDVVINCTGVQAHNLVGDKSVQPVRGQVLRVS</sequence>
<dbReference type="PANTHER" id="PTHR11530">
    <property type="entry name" value="D-AMINO ACID OXIDASE"/>
    <property type="match status" value="1"/>
</dbReference>